<dbReference type="RefSeq" id="WP_203654521.1">
    <property type="nucleotide sequence ID" value="NZ_BAAAZM010000010.1"/>
</dbReference>
<dbReference type="InterPro" id="IPR037401">
    <property type="entry name" value="SnoaL-like"/>
</dbReference>
<proteinExistence type="predicted"/>
<sequence>MTKETERNRTIVLTAFQEFARGNLEHLRDVLAPDFVEHSPGNPSGRDAFVDFLRTAPVAGAALDLRRVVADGAYVVLHYRMTTPDEPRGTAVVDIWRLADGLIAEHWDVVQPVPEEASTPHGMF</sequence>
<dbReference type="AlphaFoldDB" id="A0A8J3NAK1"/>
<name>A0A8J3NAK1_9ACTN</name>
<dbReference type="Gene3D" id="3.10.450.50">
    <property type="match status" value="1"/>
</dbReference>
<dbReference type="Pfam" id="PF12680">
    <property type="entry name" value="SnoaL_2"/>
    <property type="match status" value="1"/>
</dbReference>
<evidence type="ECO:0000313" key="2">
    <source>
        <dbReference type="EMBL" id="GID09652.1"/>
    </source>
</evidence>
<evidence type="ECO:0000259" key="1">
    <source>
        <dbReference type="Pfam" id="PF12680"/>
    </source>
</evidence>
<feature type="domain" description="SnoaL-like" evidence="1">
    <location>
        <begin position="15"/>
        <end position="106"/>
    </location>
</feature>
<accession>A0A8J3NAK1</accession>
<reference evidence="2" key="1">
    <citation type="submission" date="2021-01" db="EMBL/GenBank/DDBJ databases">
        <title>Whole genome shotgun sequence of Actinocatenispora rupis NBRC 107355.</title>
        <authorList>
            <person name="Komaki H."/>
            <person name="Tamura T."/>
        </authorList>
    </citation>
    <scope>NUCLEOTIDE SEQUENCE</scope>
    <source>
        <strain evidence="2">NBRC 107355</strain>
    </source>
</reference>
<dbReference type="SUPFAM" id="SSF54427">
    <property type="entry name" value="NTF2-like"/>
    <property type="match status" value="1"/>
</dbReference>
<evidence type="ECO:0000313" key="3">
    <source>
        <dbReference type="Proteomes" id="UP000612808"/>
    </source>
</evidence>
<dbReference type="InterPro" id="IPR032710">
    <property type="entry name" value="NTF2-like_dom_sf"/>
</dbReference>
<comment type="caution">
    <text evidence="2">The sequence shown here is derived from an EMBL/GenBank/DDBJ whole genome shotgun (WGS) entry which is preliminary data.</text>
</comment>
<keyword evidence="3" id="KW-1185">Reference proteome</keyword>
<organism evidence="2 3">
    <name type="scientific">Actinocatenispora rupis</name>
    <dbReference type="NCBI Taxonomy" id="519421"/>
    <lineage>
        <taxon>Bacteria</taxon>
        <taxon>Bacillati</taxon>
        <taxon>Actinomycetota</taxon>
        <taxon>Actinomycetes</taxon>
        <taxon>Micromonosporales</taxon>
        <taxon>Micromonosporaceae</taxon>
        <taxon>Actinocatenispora</taxon>
    </lineage>
</organism>
<dbReference type="Proteomes" id="UP000612808">
    <property type="component" value="Unassembled WGS sequence"/>
</dbReference>
<protein>
    <recommendedName>
        <fullName evidence="1">SnoaL-like domain-containing protein</fullName>
    </recommendedName>
</protein>
<gene>
    <name evidence="2" type="ORF">Aru02nite_05410</name>
</gene>
<dbReference type="EMBL" id="BOMB01000001">
    <property type="protein sequence ID" value="GID09652.1"/>
    <property type="molecule type" value="Genomic_DNA"/>
</dbReference>